<keyword evidence="1" id="KW-0802">TPR repeat</keyword>
<dbReference type="SUPFAM" id="SSF48452">
    <property type="entry name" value="TPR-like"/>
    <property type="match status" value="2"/>
</dbReference>
<keyword evidence="3" id="KW-1185">Reference proteome</keyword>
<evidence type="ECO:0000313" key="2">
    <source>
        <dbReference type="EMBL" id="SMO84617.1"/>
    </source>
</evidence>
<dbReference type="Proteomes" id="UP000320300">
    <property type="component" value="Unassembled WGS sequence"/>
</dbReference>
<dbReference type="PANTHER" id="PTHR45588:SF1">
    <property type="entry name" value="WW DOMAIN-CONTAINING PROTEIN"/>
    <property type="match status" value="1"/>
</dbReference>
<reference evidence="2 3" key="1">
    <citation type="submission" date="2017-05" db="EMBL/GenBank/DDBJ databases">
        <authorList>
            <person name="Varghese N."/>
            <person name="Submissions S."/>
        </authorList>
    </citation>
    <scope>NUCLEOTIDE SEQUENCE [LARGE SCALE GENOMIC DNA]</scope>
    <source>
        <strain evidence="2 3">DSM 19036</strain>
    </source>
</reference>
<name>A0A521EL24_9SPHI</name>
<feature type="repeat" description="TPR" evidence="1">
    <location>
        <begin position="92"/>
        <end position="125"/>
    </location>
</feature>
<dbReference type="PANTHER" id="PTHR45588">
    <property type="entry name" value="TPR DOMAIN-CONTAINING PROTEIN"/>
    <property type="match status" value="1"/>
</dbReference>
<dbReference type="AlphaFoldDB" id="A0A521EL24"/>
<protein>
    <recommendedName>
        <fullName evidence="4">Tetratricopeptide repeat-containing protein</fullName>
    </recommendedName>
</protein>
<organism evidence="2 3">
    <name type="scientific">Pedobacter westerhofensis</name>
    <dbReference type="NCBI Taxonomy" id="425512"/>
    <lineage>
        <taxon>Bacteria</taxon>
        <taxon>Pseudomonadati</taxon>
        <taxon>Bacteroidota</taxon>
        <taxon>Sphingobacteriia</taxon>
        <taxon>Sphingobacteriales</taxon>
        <taxon>Sphingobacteriaceae</taxon>
        <taxon>Pedobacter</taxon>
    </lineage>
</organism>
<accession>A0A521EL24</accession>
<dbReference type="PROSITE" id="PS50005">
    <property type="entry name" value="TPR"/>
    <property type="match status" value="2"/>
</dbReference>
<gene>
    <name evidence="2" type="ORF">SAMN06265348_108259</name>
</gene>
<evidence type="ECO:0000256" key="1">
    <source>
        <dbReference type="PROSITE-ProRule" id="PRU00339"/>
    </source>
</evidence>
<evidence type="ECO:0008006" key="4">
    <source>
        <dbReference type="Google" id="ProtNLM"/>
    </source>
</evidence>
<dbReference type="InterPro" id="IPR019734">
    <property type="entry name" value="TPR_rpt"/>
</dbReference>
<dbReference type="InterPro" id="IPR011990">
    <property type="entry name" value="TPR-like_helical_dom_sf"/>
</dbReference>
<dbReference type="SMART" id="SM00028">
    <property type="entry name" value="TPR"/>
    <property type="match status" value="3"/>
</dbReference>
<dbReference type="Gene3D" id="1.25.40.10">
    <property type="entry name" value="Tetratricopeptide repeat domain"/>
    <property type="match status" value="2"/>
</dbReference>
<evidence type="ECO:0000313" key="3">
    <source>
        <dbReference type="Proteomes" id="UP000320300"/>
    </source>
</evidence>
<dbReference type="EMBL" id="FXTN01000008">
    <property type="protein sequence ID" value="SMO84617.1"/>
    <property type="molecule type" value="Genomic_DNA"/>
</dbReference>
<proteinExistence type="predicted"/>
<feature type="repeat" description="TPR" evidence="1">
    <location>
        <begin position="515"/>
        <end position="548"/>
    </location>
</feature>
<sequence>MGNFIKTTTSMKKLYFALSLALAVAFITSQSFYYITKPEPKISYQPLYRAFPSGAAMCSAPLSSQKDLAVDIPAMKGWGHFKWKISGASDSVQYYFNQGISFYYAFHSIEAIASFTKATRLDPENAMAWYGKALAMGPTINYSNGYVPPTGAYEAAVKSSQLSANCSPLEKELIKAIQHRYSADTTANVTALRKDYARAMEQVYLNHQNNADAITLYADALLLLHPWDLYDHDSQPKEWTPKIKSLLESAIKLSPKHPGANHYYIHSVEASAHPEVAVKSAHLLDTLMPSVSHITHMPSHIYIRTGDYQRGITVNNRAVAGYSQYLKSYAPVVNDAGLYELHNIHLKGNCAQMGGNYKISLESASAIQKQIVAGGYLAIKGGFGNYIQYAYSTPVLAYVRFGKWDEILALPQTDSLVYASALVHFARGMAYTNKHQLAQASNELKLLRDKMTDKSLKEPMDNFSNAFEASEVAELILSGTIAQEKKDFKTAVITFQKAVIAEDRLIYNEPRDWPLPARQYLGEALNKAGEQNKAVSVFNKDLSINPNNGWSLTGLTIAYQTMSNDQALNQARIRLKSAWKLKDTAINTPVF</sequence>